<reference evidence="2 3" key="1">
    <citation type="submission" date="2020-08" db="EMBL/GenBank/DDBJ databases">
        <title>Genomic Encyclopedia of Type Strains, Phase IV (KMG-IV): sequencing the most valuable type-strain genomes for metagenomic binning, comparative biology and taxonomic classification.</title>
        <authorList>
            <person name="Goeker M."/>
        </authorList>
    </citation>
    <scope>NUCLEOTIDE SEQUENCE [LARGE SCALE GENOMIC DNA]</scope>
    <source>
        <strain evidence="2 3">DSM 29781</strain>
    </source>
</reference>
<gene>
    <name evidence="2" type="ORF">HNQ70_001470</name>
</gene>
<name>A0A7W8HGA8_9BURK</name>
<dbReference type="EMBL" id="JACHGB010000003">
    <property type="protein sequence ID" value="MBB5271460.1"/>
    <property type="molecule type" value="Genomic_DNA"/>
</dbReference>
<keyword evidence="2" id="KW-0436">Ligase</keyword>
<dbReference type="SUPFAM" id="SSF55144">
    <property type="entry name" value="LigT-like"/>
    <property type="match status" value="1"/>
</dbReference>
<sequence>MVAPAPRPPEQASPQARYFVGLRPAPAVRARLHRLALSLAARHGGRPVAAARIHLTLAFLGQTPRALEPALLALLRTQPAAGPLRLERLGSFGPRLLWAGPLEIPAWLAALSAGLRSGLDALGADYDRKPLRPHVTLLRSAHQGPDGGDTLRPFDFGPSQLMLVESITDRPGGHYRWISP</sequence>
<dbReference type="InterPro" id="IPR009097">
    <property type="entry name" value="Cyclic_Pdiesterase"/>
</dbReference>
<dbReference type="PANTHER" id="PTHR35561:SF1">
    <property type="entry name" value="RNA 2',3'-CYCLIC PHOSPHODIESTERASE"/>
    <property type="match status" value="1"/>
</dbReference>
<evidence type="ECO:0000313" key="2">
    <source>
        <dbReference type="EMBL" id="MBB5271460.1"/>
    </source>
</evidence>
<dbReference type="InterPro" id="IPR004175">
    <property type="entry name" value="RNA_CPDase"/>
</dbReference>
<protein>
    <submittedName>
        <fullName evidence="2">2'-5' RNA ligase</fullName>
        <ecNumber evidence="2">6.5.1.-</ecNumber>
    </submittedName>
</protein>
<evidence type="ECO:0000313" key="3">
    <source>
        <dbReference type="Proteomes" id="UP000532440"/>
    </source>
</evidence>
<evidence type="ECO:0000256" key="1">
    <source>
        <dbReference type="ARBA" id="ARBA00022801"/>
    </source>
</evidence>
<organism evidence="2 3">
    <name type="scientific">Quisquiliibacterium transsilvanicum</name>
    <dbReference type="NCBI Taxonomy" id="1549638"/>
    <lineage>
        <taxon>Bacteria</taxon>
        <taxon>Pseudomonadati</taxon>
        <taxon>Pseudomonadota</taxon>
        <taxon>Betaproteobacteria</taxon>
        <taxon>Burkholderiales</taxon>
        <taxon>Burkholderiaceae</taxon>
        <taxon>Quisquiliibacterium</taxon>
    </lineage>
</organism>
<accession>A0A7W8HGA8</accession>
<dbReference type="AlphaFoldDB" id="A0A7W8HGA8"/>
<dbReference type="GO" id="GO:0004113">
    <property type="term" value="F:2',3'-cyclic-nucleotide 3'-phosphodiesterase activity"/>
    <property type="evidence" value="ECO:0007669"/>
    <property type="project" value="InterPro"/>
</dbReference>
<keyword evidence="3" id="KW-1185">Reference proteome</keyword>
<dbReference type="RefSeq" id="WP_183965864.1">
    <property type="nucleotide sequence ID" value="NZ_BAABEW010000001.1"/>
</dbReference>
<dbReference type="Gene3D" id="3.90.1140.10">
    <property type="entry name" value="Cyclic phosphodiesterase"/>
    <property type="match status" value="1"/>
</dbReference>
<dbReference type="NCBIfam" id="TIGR02258">
    <property type="entry name" value="2_5_ligase"/>
    <property type="match status" value="1"/>
</dbReference>
<dbReference type="Pfam" id="PF13563">
    <property type="entry name" value="2_5_RNA_ligase2"/>
    <property type="match status" value="1"/>
</dbReference>
<proteinExistence type="predicted"/>
<dbReference type="Proteomes" id="UP000532440">
    <property type="component" value="Unassembled WGS sequence"/>
</dbReference>
<dbReference type="GO" id="GO:0016874">
    <property type="term" value="F:ligase activity"/>
    <property type="evidence" value="ECO:0007669"/>
    <property type="project" value="UniProtKB-KW"/>
</dbReference>
<dbReference type="GO" id="GO:0008664">
    <property type="term" value="F:RNA 2',3'-cyclic 3'-phosphodiesterase activity"/>
    <property type="evidence" value="ECO:0007669"/>
    <property type="project" value="InterPro"/>
</dbReference>
<dbReference type="EC" id="6.5.1.-" evidence="2"/>
<dbReference type="PANTHER" id="PTHR35561">
    <property type="entry name" value="RNA 2',3'-CYCLIC PHOSPHODIESTERASE"/>
    <property type="match status" value="1"/>
</dbReference>
<keyword evidence="1" id="KW-0378">Hydrolase</keyword>
<comment type="caution">
    <text evidence="2">The sequence shown here is derived from an EMBL/GenBank/DDBJ whole genome shotgun (WGS) entry which is preliminary data.</text>
</comment>